<evidence type="ECO:0000256" key="1">
    <source>
        <dbReference type="ARBA" id="ARBA00023277"/>
    </source>
</evidence>
<dbReference type="InterPro" id="IPR013022">
    <property type="entry name" value="Xyl_isomerase-like_TIM-brl"/>
</dbReference>
<feature type="binding site" evidence="2">
    <location>
        <position position="134"/>
    </location>
    <ligand>
        <name>a divalent metal cation</name>
        <dbReference type="ChEBI" id="CHEBI:60240"/>
        <note>catalytic</note>
    </ligand>
</feature>
<dbReference type="SUPFAM" id="SSF51658">
    <property type="entry name" value="Xylose isomerase-like"/>
    <property type="match status" value="1"/>
</dbReference>
<dbReference type="Pfam" id="PF01261">
    <property type="entry name" value="AP_endonuc_2"/>
    <property type="match status" value="1"/>
</dbReference>
<evidence type="ECO:0000313" key="5">
    <source>
        <dbReference type="Proteomes" id="UP000503441"/>
    </source>
</evidence>
<sequence length="595" mass="64935">MRTSIATVCLSGGLVEKLHACAAAGFDGVEIMDSDLVAAYESPEEIRALCARLGLRIDLFQPFRDFEGVDELTLLENLRRARAKFEVMQRLGTNMMLLCSNVATATVAEPEVAAEQLGRLADLAAEYGISIAYEALAWGKYVSDYRDAWRIVELADRANLGICLDSFHVLSRGHDPSGIEAIEPDKLFFLQLADAPAFDMDVLSWSRHHRLFPGEGSFDLTGFLSHVLLAGYRGPLSLEVFNDTFRQTDVQRTAAHALRSLRWLSDRTAARNGWEDLQIAVPQPPRAFDFVEIAGEDLAPVEDLLNKLGFSFGGGHRSKPVRLWRAGDAHVILNEQHRAPGTRLAGVGFVVEDAAAAAKRALAIGAPPAFRRTYEGEYPLPAVSAPDGTGVYWNSQSAADSWLVEFQGGESPTAQGNLQGVIDHINLAYPWQEFDEAVLFNTSALALDAAPSADLPGPRGLVRSQVMRTADGAVRLAMNLAPPTAPLQPRHVAVRVSDAIATARQAKGRGLSFLPIPANYYDDLDARFGLDPELIADLRALDLLYDRDESGAFIHFYTPMIGDVFFEIVERVGDYDGYGAANAPVRLAVQRSDGQ</sequence>
<dbReference type="GO" id="GO:0016853">
    <property type="term" value="F:isomerase activity"/>
    <property type="evidence" value="ECO:0007669"/>
    <property type="project" value="UniProtKB-KW"/>
</dbReference>
<feature type="binding site" evidence="2">
    <location>
        <position position="424"/>
    </location>
    <ligand>
        <name>Mg(2+)</name>
        <dbReference type="ChEBI" id="CHEBI:18420"/>
    </ligand>
</feature>
<reference evidence="4 5" key="1">
    <citation type="submission" date="2020-03" db="EMBL/GenBank/DDBJ databases">
        <title>Leucobacter sp. nov., isolated from beetles.</title>
        <authorList>
            <person name="Hyun D.-W."/>
            <person name="Bae J.-W."/>
        </authorList>
    </citation>
    <scope>NUCLEOTIDE SEQUENCE [LARGE SCALE GENOMIC DNA]</scope>
    <source>
        <strain evidence="4 5">HDW9A</strain>
    </source>
</reference>
<dbReference type="EC" id="4.2.1.118" evidence="2"/>
<comment type="pathway">
    <text evidence="2">Aromatic compound metabolism; 3,4-dihydroxybenzoate biosynthesis.</text>
</comment>
<keyword evidence="4" id="KW-0413">Isomerase</keyword>
<keyword evidence="5" id="KW-1185">Reference proteome</keyword>
<organism evidence="4 5">
    <name type="scientific">Leucobacter coleopterorum</name>
    <dbReference type="NCBI Taxonomy" id="2714933"/>
    <lineage>
        <taxon>Bacteria</taxon>
        <taxon>Bacillati</taxon>
        <taxon>Actinomycetota</taxon>
        <taxon>Actinomycetes</taxon>
        <taxon>Micrococcales</taxon>
        <taxon>Microbacteriaceae</taxon>
        <taxon>Leucobacter</taxon>
    </lineage>
</organism>
<dbReference type="PANTHER" id="PTHR12110">
    <property type="entry name" value="HYDROXYPYRUVATE ISOMERASE"/>
    <property type="match status" value="1"/>
</dbReference>
<comment type="catalytic activity">
    <reaction evidence="2">
        <text>3-dehydroshikimate = 3,4-dihydroxybenzoate + H2O</text>
        <dbReference type="Rhea" id="RHEA:24848"/>
        <dbReference type="ChEBI" id="CHEBI:15377"/>
        <dbReference type="ChEBI" id="CHEBI:16630"/>
        <dbReference type="ChEBI" id="CHEBI:36241"/>
        <dbReference type="EC" id="4.2.1.118"/>
    </reaction>
</comment>
<proteinExistence type="inferred from homology"/>
<gene>
    <name evidence="4" type="ORF">G7066_01920</name>
</gene>
<dbReference type="Proteomes" id="UP000503441">
    <property type="component" value="Chromosome"/>
</dbReference>
<feature type="binding site" evidence="2">
    <location>
        <position position="567"/>
    </location>
    <ligand>
        <name>Mg(2+)</name>
        <dbReference type="ChEBI" id="CHEBI:18420"/>
    </ligand>
</feature>
<dbReference type="RefSeq" id="WP_166328609.1">
    <property type="nucleotide sequence ID" value="NZ_CP049933.1"/>
</dbReference>
<dbReference type="PROSITE" id="PS51819">
    <property type="entry name" value="VOC"/>
    <property type="match status" value="2"/>
</dbReference>
<dbReference type="InterPro" id="IPR029068">
    <property type="entry name" value="Glyas_Bleomycin-R_OHBP_Dase"/>
</dbReference>
<evidence type="ECO:0000256" key="2">
    <source>
        <dbReference type="HAMAP-Rule" id="MF_02238"/>
    </source>
</evidence>
<dbReference type="HAMAP" id="MF_02238">
    <property type="entry name" value="DSD"/>
    <property type="match status" value="1"/>
</dbReference>
<dbReference type="PANTHER" id="PTHR12110:SF21">
    <property type="entry name" value="XYLOSE ISOMERASE-LIKE TIM BARREL DOMAIN-CONTAINING PROTEIN"/>
    <property type="match status" value="1"/>
</dbReference>
<feature type="binding site" evidence="2">
    <location>
        <position position="491"/>
    </location>
    <ligand>
        <name>Mg(2+)</name>
        <dbReference type="ChEBI" id="CHEBI:18420"/>
    </ligand>
</feature>
<feature type="binding site" evidence="2">
    <location>
        <position position="165"/>
    </location>
    <ligand>
        <name>a divalent metal cation</name>
        <dbReference type="ChEBI" id="CHEBI:60240"/>
        <note>catalytic</note>
    </ligand>
</feature>
<comment type="similarity">
    <text evidence="2">Belongs to the bacterial two-domain DSD family.</text>
</comment>
<keyword evidence="2" id="KW-0479">Metal-binding</keyword>
<dbReference type="Gene3D" id="3.20.20.150">
    <property type="entry name" value="Divalent-metal-dependent TIM barrel enzymes"/>
    <property type="match status" value="1"/>
</dbReference>
<accession>A0ABX6JU14</accession>
<feature type="domain" description="VOC" evidence="3">
    <location>
        <begin position="287"/>
        <end position="409"/>
    </location>
</feature>
<dbReference type="InterPro" id="IPR043700">
    <property type="entry name" value="DSD"/>
</dbReference>
<dbReference type="Pfam" id="PF14696">
    <property type="entry name" value="Glyoxalase_5"/>
    <property type="match status" value="1"/>
</dbReference>
<name>A0ABX6JU14_9MICO</name>
<evidence type="ECO:0000313" key="4">
    <source>
        <dbReference type="EMBL" id="QIM17762.1"/>
    </source>
</evidence>
<protein>
    <recommendedName>
        <fullName evidence="2">3-dehydroshikimate dehydratase</fullName>
        <shortName evidence="2">DSD</shortName>
        <ecNumber evidence="2">4.2.1.118</ecNumber>
    </recommendedName>
</protein>
<dbReference type="InterPro" id="IPR036237">
    <property type="entry name" value="Xyl_isomerase-like_sf"/>
</dbReference>
<dbReference type="EMBL" id="CP049933">
    <property type="protein sequence ID" value="QIM17762.1"/>
    <property type="molecule type" value="Genomic_DNA"/>
</dbReference>
<feature type="domain" description="VOC" evidence="3">
    <location>
        <begin position="421"/>
        <end position="559"/>
    </location>
</feature>
<dbReference type="SUPFAM" id="SSF54593">
    <property type="entry name" value="Glyoxalase/Bleomycin resistance protein/Dihydroxybiphenyl dioxygenase"/>
    <property type="match status" value="1"/>
</dbReference>
<dbReference type="Gene3D" id="3.10.180.10">
    <property type="entry name" value="2,3-Dihydroxybiphenyl 1,2-Dioxygenase, domain 1"/>
    <property type="match status" value="2"/>
</dbReference>
<dbReference type="InterPro" id="IPR050312">
    <property type="entry name" value="IolE/XylAMocC-like"/>
</dbReference>
<dbReference type="InterPro" id="IPR037523">
    <property type="entry name" value="VOC_core"/>
</dbReference>
<feature type="binding site" evidence="2">
    <location>
        <position position="239"/>
    </location>
    <ligand>
        <name>a divalent metal cation</name>
        <dbReference type="ChEBI" id="CHEBI:60240"/>
        <note>catalytic</note>
    </ligand>
</feature>
<feature type="binding site" evidence="2">
    <location>
        <position position="191"/>
    </location>
    <ligand>
        <name>a divalent metal cation</name>
        <dbReference type="ChEBI" id="CHEBI:60240"/>
        <note>catalytic</note>
    </ligand>
</feature>
<comment type="function">
    <text evidence="2">Catalyzes the conversion of 3-dehydroshikimate to protocatechuate (3,4-dihydroxybenzoate), a common intermediate of quinate and shikimate degradation pathways.</text>
</comment>
<comment type="cofactor">
    <cofactor evidence="2">
        <name>a divalent metal cation</name>
        <dbReference type="ChEBI" id="CHEBI:60240"/>
    </cofactor>
</comment>
<keyword evidence="2" id="KW-0456">Lyase</keyword>
<keyword evidence="1" id="KW-0119">Carbohydrate metabolism</keyword>
<evidence type="ECO:0000259" key="3">
    <source>
        <dbReference type="PROSITE" id="PS51819"/>
    </source>
</evidence>